<dbReference type="InterPro" id="IPR017853">
    <property type="entry name" value="GH"/>
</dbReference>
<keyword evidence="10" id="KW-1185">Reference proteome</keyword>
<keyword evidence="1" id="KW-0479">Metal-binding</keyword>
<dbReference type="Gene3D" id="3.20.20.80">
    <property type="entry name" value="Glycosidases"/>
    <property type="match status" value="1"/>
</dbReference>
<dbReference type="PROSITE" id="PS51910">
    <property type="entry name" value="GH18_2"/>
    <property type="match status" value="1"/>
</dbReference>
<dbReference type="InterPro" id="IPR036864">
    <property type="entry name" value="Zn2-C6_fun-type_DNA-bd_sf"/>
</dbReference>
<dbReference type="InterPro" id="IPR052360">
    <property type="entry name" value="Transcr_Regulatory_Proteins"/>
</dbReference>
<name>A0A510NV93_TALPI</name>
<protein>
    <submittedName>
        <fullName evidence="9">Uncharacterized protein</fullName>
    </submittedName>
</protein>
<dbReference type="PANTHER" id="PTHR36206">
    <property type="entry name" value="ASPERCRYPTIN BIOSYNTHESIS CLUSTER-SPECIFIC TRANSCRIPTION REGULATOR ATNN-RELATED"/>
    <property type="match status" value="1"/>
</dbReference>
<feature type="domain" description="Zn(2)-C6 fungal-type" evidence="7">
    <location>
        <begin position="19"/>
        <end position="49"/>
    </location>
</feature>
<reference evidence="10" key="1">
    <citation type="journal article" date="2015" name="Genome Announc.">
        <title>Draft genome sequence of Talaromyces cellulolyticus strain Y-94, a source of lignocellulosic biomass-degrading enzymes.</title>
        <authorList>
            <person name="Fujii T."/>
            <person name="Koike H."/>
            <person name="Sawayama S."/>
            <person name="Yano S."/>
            <person name="Inoue H."/>
        </authorList>
    </citation>
    <scope>NUCLEOTIDE SEQUENCE [LARGE SCALE GENOMIC DNA]</scope>
    <source>
        <strain evidence="10">Y-94</strain>
    </source>
</reference>
<dbReference type="GO" id="GO:0000981">
    <property type="term" value="F:DNA-binding transcription factor activity, RNA polymerase II-specific"/>
    <property type="evidence" value="ECO:0007669"/>
    <property type="project" value="InterPro"/>
</dbReference>
<dbReference type="PROSITE" id="PS00463">
    <property type="entry name" value="ZN2_CY6_FUNGAL_1"/>
    <property type="match status" value="1"/>
</dbReference>
<dbReference type="SUPFAM" id="SSF57701">
    <property type="entry name" value="Zn2/Cys6 DNA-binding domain"/>
    <property type="match status" value="1"/>
</dbReference>
<evidence type="ECO:0000313" key="10">
    <source>
        <dbReference type="Proteomes" id="UP000053095"/>
    </source>
</evidence>
<dbReference type="CDD" id="cd00067">
    <property type="entry name" value="GAL4"/>
    <property type="match status" value="1"/>
</dbReference>
<dbReference type="Proteomes" id="UP000053095">
    <property type="component" value="Unassembled WGS sequence"/>
</dbReference>
<evidence type="ECO:0000256" key="4">
    <source>
        <dbReference type="ARBA" id="ARBA00023125"/>
    </source>
</evidence>
<accession>A0A510NV93</accession>
<dbReference type="EMBL" id="DF933814">
    <property type="protein sequence ID" value="GAM36177.1"/>
    <property type="molecule type" value="Genomic_DNA"/>
</dbReference>
<evidence type="ECO:0000256" key="2">
    <source>
        <dbReference type="ARBA" id="ARBA00022833"/>
    </source>
</evidence>
<dbReference type="SUPFAM" id="SSF51445">
    <property type="entry name" value="(Trans)glycosidases"/>
    <property type="match status" value="1"/>
</dbReference>
<dbReference type="Pfam" id="PF00172">
    <property type="entry name" value="Zn_clus"/>
    <property type="match status" value="1"/>
</dbReference>
<evidence type="ECO:0000256" key="3">
    <source>
        <dbReference type="ARBA" id="ARBA00023015"/>
    </source>
</evidence>
<keyword evidence="6" id="KW-0539">Nucleus</keyword>
<dbReference type="SMART" id="SM00066">
    <property type="entry name" value="GAL4"/>
    <property type="match status" value="1"/>
</dbReference>
<keyword evidence="4" id="KW-0238">DNA-binding</keyword>
<dbReference type="PROSITE" id="PS50048">
    <property type="entry name" value="ZN2_CY6_FUNGAL_2"/>
    <property type="match status" value="1"/>
</dbReference>
<keyword evidence="5" id="KW-0804">Transcription</keyword>
<feature type="domain" description="GH18" evidence="8">
    <location>
        <begin position="523"/>
        <end position="798"/>
    </location>
</feature>
<keyword evidence="3" id="KW-0805">Transcription regulation</keyword>
<proteinExistence type="predicted"/>
<dbReference type="Gene3D" id="4.10.240.10">
    <property type="entry name" value="Zn(2)-C6 fungal-type DNA-binding domain"/>
    <property type="match status" value="1"/>
</dbReference>
<dbReference type="GO" id="GO:0003677">
    <property type="term" value="F:DNA binding"/>
    <property type="evidence" value="ECO:0007669"/>
    <property type="project" value="UniProtKB-KW"/>
</dbReference>
<dbReference type="InterPro" id="IPR001138">
    <property type="entry name" value="Zn2Cys6_DnaBD"/>
</dbReference>
<dbReference type="InterPro" id="IPR001223">
    <property type="entry name" value="Glyco_hydro18_cat"/>
</dbReference>
<evidence type="ECO:0000259" key="8">
    <source>
        <dbReference type="PROSITE" id="PS51910"/>
    </source>
</evidence>
<dbReference type="PANTHER" id="PTHR36206:SF4">
    <property type="entry name" value="HYPOTHETICAL CONSERVED PROTEIN (EUROFUNG)-RELATED"/>
    <property type="match status" value="1"/>
</dbReference>
<evidence type="ECO:0000256" key="6">
    <source>
        <dbReference type="ARBA" id="ARBA00023242"/>
    </source>
</evidence>
<dbReference type="GO" id="GO:0008270">
    <property type="term" value="F:zinc ion binding"/>
    <property type="evidence" value="ECO:0007669"/>
    <property type="project" value="InterPro"/>
</dbReference>
<organism evidence="9 10">
    <name type="scientific">Talaromyces pinophilus</name>
    <name type="common">Penicillium pinophilum</name>
    <dbReference type="NCBI Taxonomy" id="128442"/>
    <lineage>
        <taxon>Eukaryota</taxon>
        <taxon>Fungi</taxon>
        <taxon>Dikarya</taxon>
        <taxon>Ascomycota</taxon>
        <taxon>Pezizomycotina</taxon>
        <taxon>Eurotiomycetes</taxon>
        <taxon>Eurotiomycetidae</taxon>
        <taxon>Eurotiales</taxon>
        <taxon>Trichocomaceae</taxon>
        <taxon>Talaromyces</taxon>
        <taxon>Talaromyces sect. Talaromyces</taxon>
    </lineage>
</organism>
<sequence>MTKPQMPRRRAYKPKVQTGCIQCKGVRMKCPEQRPVCARCQRLGLECCYLPPKSKQDGRNGQNQKRANMRQILPATGSRIGTLPPSPFVSWCNLEPGGGVYLECFREQLALMDQDLDMTDFWLRTVLRASHSDDSVTYAIIAIGALARTRMYSSRPLFRNPDPPNQDESTHYHTAVMYHNKAISTFRRYIVSSKPDDADVRRTILIITVLFVVFEIFHGNNRAADTLTSTGILLLRDKMLHTVSISGSASRSSLAGSIDDQGIVEAELFLTRCTAICSKAFYLAPYAHADGAKAMLMIPSTDLNVPSPPDGDASIKTFSFQFLNLLAAILIWHTRVRAHRQMDISVDSHPELLQQQRELLTQLRGWIEAYEAQLKKKHASNILHYFERQFLLTKLAYIIISCEIDSTEKLWDDMAPECAELTDKFRAHLNAELNDQLKPDGSLISLENTFSWGIFLTAATNLSAQCRDRSVRLAWIDMAKMAMNLSFLKHLRGNVIATTLFIKAEEEDRDETGVIPQSSRYDLDTAITIVPRERGYVPMLPLVENYTGATHIILAAFHINGRPGNVTLNDDPPDSPIYSPLWEEVPRIQRTGIKVMGMLGGAAKGTFQRLDGLQEEFEAYYAPLLAIVQRYGLDGLDLDVEEAMSLQGIVRLIDRLKADLGEAFIITLAPVAAALVDLGNLSGFSYRELERSRGSKISWYNTQFYNGWGQAEDPRIYATIISRGWPASKVLLGLLTNPGNGSQGYVGSEDIGPVIAFLTLQFPDFGGVMGWEYFNSLPGGLEQPWQWAAEMSLSMGMAQVLSTAQMVAGMGALREGLMGFLNNIQNQNRQQ</sequence>
<dbReference type="GO" id="GO:0005975">
    <property type="term" value="P:carbohydrate metabolic process"/>
    <property type="evidence" value="ECO:0007669"/>
    <property type="project" value="InterPro"/>
</dbReference>
<evidence type="ECO:0000313" key="9">
    <source>
        <dbReference type="EMBL" id="GAM36177.1"/>
    </source>
</evidence>
<dbReference type="AlphaFoldDB" id="A0A510NV93"/>
<evidence type="ECO:0000259" key="7">
    <source>
        <dbReference type="PROSITE" id="PS50048"/>
    </source>
</evidence>
<gene>
    <name evidence="9" type="ORF">TCE0_018r05065</name>
</gene>
<dbReference type="Pfam" id="PF00704">
    <property type="entry name" value="Glyco_hydro_18"/>
    <property type="match status" value="1"/>
</dbReference>
<evidence type="ECO:0000256" key="1">
    <source>
        <dbReference type="ARBA" id="ARBA00022723"/>
    </source>
</evidence>
<keyword evidence="2" id="KW-0862">Zinc</keyword>
<evidence type="ECO:0000256" key="5">
    <source>
        <dbReference type="ARBA" id="ARBA00023163"/>
    </source>
</evidence>